<sequence>MNYQDAFIRIRNRPDQFQPEVEHRQVERVLIGTWLFGLLKRYEFRYTNWSEK</sequence>
<evidence type="ECO:0000313" key="1">
    <source>
        <dbReference type="EMBL" id="CAB4121881.1"/>
    </source>
</evidence>
<protein>
    <submittedName>
        <fullName evidence="1">Uncharacterized protein</fullName>
    </submittedName>
</protein>
<gene>
    <name evidence="1" type="ORF">UFOVP20_20</name>
</gene>
<organism evidence="1">
    <name type="scientific">uncultured Caudovirales phage</name>
    <dbReference type="NCBI Taxonomy" id="2100421"/>
    <lineage>
        <taxon>Viruses</taxon>
        <taxon>Duplodnaviria</taxon>
        <taxon>Heunggongvirae</taxon>
        <taxon>Uroviricota</taxon>
        <taxon>Caudoviricetes</taxon>
        <taxon>Peduoviridae</taxon>
        <taxon>Maltschvirus</taxon>
        <taxon>Maltschvirus maltsch</taxon>
    </lineage>
</organism>
<reference evidence="1" key="1">
    <citation type="submission" date="2020-04" db="EMBL/GenBank/DDBJ databases">
        <authorList>
            <person name="Chiriac C."/>
            <person name="Salcher M."/>
            <person name="Ghai R."/>
            <person name="Kavagutti S V."/>
        </authorList>
    </citation>
    <scope>NUCLEOTIDE SEQUENCE</scope>
</reference>
<proteinExistence type="predicted"/>
<dbReference type="EMBL" id="LR796156">
    <property type="protein sequence ID" value="CAB4121881.1"/>
    <property type="molecule type" value="Genomic_DNA"/>
</dbReference>
<accession>A0A6J5KJR5</accession>
<name>A0A6J5KJR5_9CAUD</name>